<protein>
    <submittedName>
        <fullName evidence="2">Phasin family protein</fullName>
    </submittedName>
</protein>
<dbReference type="Proteomes" id="UP000031623">
    <property type="component" value="Chromosome"/>
</dbReference>
<proteinExistence type="predicted"/>
<dbReference type="EMBL" id="AP014633">
    <property type="protein sequence ID" value="BAP56954.1"/>
    <property type="molecule type" value="Genomic_DNA"/>
</dbReference>
<name>A0A090AI02_9GAMM</name>
<reference evidence="2 3" key="1">
    <citation type="journal article" date="2014" name="ISME J.">
        <title>Ecophysiology of Thioploca ingrica as revealed by the complete genome sequence supplemented with proteomic evidence.</title>
        <authorList>
            <person name="Kojima H."/>
            <person name="Ogura Y."/>
            <person name="Yamamoto N."/>
            <person name="Togashi T."/>
            <person name="Mori H."/>
            <person name="Watanabe T."/>
            <person name="Nemoto F."/>
            <person name="Kurokawa K."/>
            <person name="Hayashi T."/>
            <person name="Fukui M."/>
        </authorList>
    </citation>
    <scope>NUCLEOTIDE SEQUENCE [LARGE SCALE GENOMIC DNA]</scope>
</reference>
<gene>
    <name evidence="2" type="ORF">THII_2657</name>
</gene>
<keyword evidence="3" id="KW-1185">Reference proteome</keyword>
<organism evidence="2 3">
    <name type="scientific">Thioploca ingrica</name>
    <dbReference type="NCBI Taxonomy" id="40754"/>
    <lineage>
        <taxon>Bacteria</taxon>
        <taxon>Pseudomonadati</taxon>
        <taxon>Pseudomonadota</taxon>
        <taxon>Gammaproteobacteria</taxon>
        <taxon>Thiotrichales</taxon>
        <taxon>Thiotrichaceae</taxon>
        <taxon>Thioploca</taxon>
    </lineage>
</organism>
<dbReference type="Pfam" id="PF09361">
    <property type="entry name" value="Phasin_2"/>
    <property type="match status" value="1"/>
</dbReference>
<dbReference type="OrthoDB" id="5628541at2"/>
<evidence type="ECO:0000313" key="3">
    <source>
        <dbReference type="Proteomes" id="UP000031623"/>
    </source>
</evidence>
<accession>A0A090AI02</accession>
<evidence type="ECO:0000259" key="1">
    <source>
        <dbReference type="Pfam" id="PF09361"/>
    </source>
</evidence>
<dbReference type="InterPro" id="IPR018968">
    <property type="entry name" value="Phasin"/>
</dbReference>
<dbReference type="KEGG" id="tig:THII_2657"/>
<feature type="domain" description="Phasin" evidence="1">
    <location>
        <begin position="7"/>
        <end position="104"/>
    </location>
</feature>
<dbReference type="HOGENOM" id="CLU_166619_0_0_6"/>
<sequence>MQTQTTKWLELNQDNFAATQKWIDINSNLFITLAQQQLEFIGICVENGNKQVQAWTQAKGLGEVITTQTELLNNFRKQVVNNVHVTVDVLLDTKKQVTQWTENNLTQATQWHHAVLNP</sequence>
<evidence type="ECO:0000313" key="2">
    <source>
        <dbReference type="EMBL" id="BAP56954.1"/>
    </source>
</evidence>
<dbReference type="AlphaFoldDB" id="A0A090AI02"/>